<feature type="domain" description="BD-FAE-like" evidence="2">
    <location>
        <begin position="54"/>
        <end position="250"/>
    </location>
</feature>
<dbReference type="Proteomes" id="UP000012042">
    <property type="component" value="Chromosome"/>
</dbReference>
<dbReference type="GO" id="GO:0016787">
    <property type="term" value="F:hydrolase activity"/>
    <property type="evidence" value="ECO:0007669"/>
    <property type="project" value="UniProtKB-KW"/>
</dbReference>
<gene>
    <name evidence="3" type="ORF">LVISKB_0349</name>
</gene>
<reference evidence="3 4" key="1">
    <citation type="journal article" date="2013" name="PLoS ONE">
        <title>Genomic Analysis by Deep Sequencing of the Probiotic Lactobacillus brevis KB290 Harboring Nine Plasmids Reveals Genomic Stability.</title>
        <authorList>
            <person name="Fukao M."/>
            <person name="Oshima K."/>
            <person name="Morita H."/>
            <person name="Toh H."/>
            <person name="Suda W."/>
            <person name="Kim S.W."/>
            <person name="Suzuki S."/>
            <person name="Yakabe T."/>
            <person name="Hattori M."/>
            <person name="Yajima N."/>
        </authorList>
    </citation>
    <scope>NUCLEOTIDE SEQUENCE [LARGE SCALE GENOMIC DNA]</scope>
    <source>
        <strain evidence="3 4">KB290</strain>
    </source>
</reference>
<proteinExistence type="predicted"/>
<evidence type="ECO:0000313" key="3">
    <source>
        <dbReference type="EMBL" id="BAN05984.1"/>
    </source>
</evidence>
<accession>M5AB16</accession>
<organism evidence="3 4">
    <name type="scientific">Levilactobacillus brevis KB290</name>
    <dbReference type="NCBI Taxonomy" id="1001583"/>
    <lineage>
        <taxon>Bacteria</taxon>
        <taxon>Bacillati</taxon>
        <taxon>Bacillota</taxon>
        <taxon>Bacilli</taxon>
        <taxon>Lactobacillales</taxon>
        <taxon>Lactobacillaceae</taxon>
        <taxon>Levilactobacillus</taxon>
    </lineage>
</organism>
<dbReference type="KEGG" id="lbk:LVISKB_0349"/>
<dbReference type="InterPro" id="IPR050300">
    <property type="entry name" value="GDXG_lipolytic_enzyme"/>
</dbReference>
<name>M5AB16_LEVBR</name>
<dbReference type="PANTHER" id="PTHR48081">
    <property type="entry name" value="AB HYDROLASE SUPERFAMILY PROTEIN C4A8.06C"/>
    <property type="match status" value="1"/>
</dbReference>
<dbReference type="PATRIC" id="fig|1001583.3.peg.340"/>
<dbReference type="InterPro" id="IPR049492">
    <property type="entry name" value="BD-FAE-like_dom"/>
</dbReference>
<dbReference type="Pfam" id="PF20434">
    <property type="entry name" value="BD-FAE"/>
    <property type="match status" value="1"/>
</dbReference>
<dbReference type="HOGENOM" id="CLU_012494_4_0_9"/>
<evidence type="ECO:0000256" key="1">
    <source>
        <dbReference type="ARBA" id="ARBA00022801"/>
    </source>
</evidence>
<protein>
    <recommendedName>
        <fullName evidence="2">BD-FAE-like domain-containing protein</fullName>
    </recommendedName>
</protein>
<sequence>MFLGRMFQLKKTIQVTPTRSGLWQDTDVTYAQVPGWLGHATLDLKLTVMRPFEHANQALPVIFWFGGGGWMAVDHNVHLPNLVDFVRAGFVVVSVVYRNSNQAIWPAPLVDAKSAIRYMKAHAATYQIDPNRIVVMGESAGGHLASMVAVTNGLSQFDEGQYLDYTSEVQAAVPWYGVVNLLSAKQGSRTNDFDFVYRNILGADPETHADLVAQADPQHFVTATTVPFLLLHGTDDEVVPIEDSRQFYQCLTAKGVTADLIELEHAQHMDEQFMQPEIVTLIVDFLRRQLAI</sequence>
<evidence type="ECO:0000313" key="4">
    <source>
        <dbReference type="Proteomes" id="UP000012042"/>
    </source>
</evidence>
<keyword evidence="1" id="KW-0378">Hydrolase</keyword>
<dbReference type="InterPro" id="IPR029058">
    <property type="entry name" value="AB_hydrolase_fold"/>
</dbReference>
<dbReference type="SUPFAM" id="SSF53474">
    <property type="entry name" value="alpha/beta-Hydrolases"/>
    <property type="match status" value="1"/>
</dbReference>
<dbReference type="PANTHER" id="PTHR48081:SF13">
    <property type="entry name" value="ALPHA_BETA HYDROLASE"/>
    <property type="match status" value="1"/>
</dbReference>
<evidence type="ECO:0000259" key="2">
    <source>
        <dbReference type="Pfam" id="PF20434"/>
    </source>
</evidence>
<dbReference type="EMBL" id="AP012167">
    <property type="protein sequence ID" value="BAN05984.1"/>
    <property type="molecule type" value="Genomic_DNA"/>
</dbReference>
<dbReference type="Gene3D" id="3.40.50.1820">
    <property type="entry name" value="alpha/beta hydrolase"/>
    <property type="match status" value="1"/>
</dbReference>
<dbReference type="AlphaFoldDB" id="M5AB16"/>